<reference evidence="1 2" key="1">
    <citation type="submission" date="2018-05" db="EMBL/GenBank/DDBJ databases">
        <title>The draft genome of strain NS-104.</title>
        <authorList>
            <person name="Hang P."/>
            <person name="Jiang J."/>
        </authorList>
    </citation>
    <scope>NUCLEOTIDE SEQUENCE [LARGE SCALE GENOMIC DNA]</scope>
    <source>
        <strain evidence="1 2">NS-104</strain>
    </source>
</reference>
<keyword evidence="2" id="KW-1185">Reference proteome</keyword>
<gene>
    <name evidence="1" type="ORF">DEM27_05855</name>
</gene>
<dbReference type="EMBL" id="QFBC01000002">
    <property type="protein sequence ID" value="PWE57165.1"/>
    <property type="molecule type" value="Genomic_DNA"/>
</dbReference>
<name>A0A2U2DV18_9HYPH</name>
<evidence type="ECO:0000313" key="1">
    <source>
        <dbReference type="EMBL" id="PWE57165.1"/>
    </source>
</evidence>
<comment type="caution">
    <text evidence="1">The sequence shown here is derived from an EMBL/GenBank/DDBJ whole genome shotgun (WGS) entry which is preliminary data.</text>
</comment>
<protein>
    <submittedName>
        <fullName evidence="1">Uncharacterized protein</fullName>
    </submittedName>
</protein>
<accession>A0A2U2DV18</accession>
<proteinExistence type="predicted"/>
<sequence length="81" mass="9069">MTRVALMFDEHSVTDDEVTELFNTPHKFHQDLTMARHVTGAAHAVAEATYQRLIEEARAIWGDDAAAQLADKFQMATPAKK</sequence>
<dbReference type="AlphaFoldDB" id="A0A2U2DV18"/>
<dbReference type="Proteomes" id="UP000245252">
    <property type="component" value="Unassembled WGS sequence"/>
</dbReference>
<evidence type="ECO:0000313" key="2">
    <source>
        <dbReference type="Proteomes" id="UP000245252"/>
    </source>
</evidence>
<organism evidence="1 2">
    <name type="scientific">Metarhizobium album</name>
    <dbReference type="NCBI Taxonomy" id="2182425"/>
    <lineage>
        <taxon>Bacteria</taxon>
        <taxon>Pseudomonadati</taxon>
        <taxon>Pseudomonadota</taxon>
        <taxon>Alphaproteobacteria</taxon>
        <taxon>Hyphomicrobiales</taxon>
        <taxon>Rhizobiaceae</taxon>
        <taxon>Metarhizobium</taxon>
    </lineage>
</organism>